<evidence type="ECO:0000313" key="2">
    <source>
        <dbReference type="Proteomes" id="UP001500767"/>
    </source>
</evidence>
<protein>
    <submittedName>
        <fullName evidence="1">MoaD/ThiS family protein</fullName>
    </submittedName>
</protein>
<comment type="caution">
    <text evidence="1">The sequence shown here is derived from an EMBL/GenBank/DDBJ whole genome shotgun (WGS) entry which is preliminary data.</text>
</comment>
<evidence type="ECO:0000313" key="1">
    <source>
        <dbReference type="EMBL" id="GAA3573662.1"/>
    </source>
</evidence>
<dbReference type="InterPro" id="IPR012675">
    <property type="entry name" value="Beta-grasp_dom_sf"/>
</dbReference>
<dbReference type="RefSeq" id="WP_204910042.1">
    <property type="nucleotide sequence ID" value="NZ_BAAAYR010000004.1"/>
</dbReference>
<reference evidence="2" key="1">
    <citation type="journal article" date="2019" name="Int. J. Syst. Evol. Microbiol.">
        <title>The Global Catalogue of Microorganisms (GCM) 10K type strain sequencing project: providing services to taxonomists for standard genome sequencing and annotation.</title>
        <authorList>
            <consortium name="The Broad Institute Genomics Platform"/>
            <consortium name="The Broad Institute Genome Sequencing Center for Infectious Disease"/>
            <person name="Wu L."/>
            <person name="Ma J."/>
        </authorList>
    </citation>
    <scope>NUCLEOTIDE SEQUENCE [LARGE SCALE GENOMIC DNA]</scope>
    <source>
        <strain evidence="2">JCM 16540</strain>
    </source>
</reference>
<dbReference type="Gene3D" id="3.10.20.30">
    <property type="match status" value="1"/>
</dbReference>
<keyword evidence="2" id="KW-1185">Reference proteome</keyword>
<dbReference type="InterPro" id="IPR016155">
    <property type="entry name" value="Mopterin_synth/thiamin_S_b"/>
</dbReference>
<sequence>MTQVTFNFWAGARAAAQTPSETVEAGTVAEALDAVLTRHDEDRFTRVIRASSLLVDGISASEALLRRPLEGPTVVEVLPPFAGG</sequence>
<accession>A0ABP6XWE1</accession>
<dbReference type="Proteomes" id="UP001500767">
    <property type="component" value="Unassembled WGS sequence"/>
</dbReference>
<gene>
    <name evidence="1" type="ORF">GCM10022197_33160</name>
</gene>
<proteinExistence type="predicted"/>
<dbReference type="EMBL" id="BAAAYR010000004">
    <property type="protein sequence ID" value="GAA3573662.1"/>
    <property type="molecule type" value="Genomic_DNA"/>
</dbReference>
<name>A0ABP6XWE1_9ACTN</name>
<organism evidence="1 2">
    <name type="scientific">Microlunatus spumicola</name>
    <dbReference type="NCBI Taxonomy" id="81499"/>
    <lineage>
        <taxon>Bacteria</taxon>
        <taxon>Bacillati</taxon>
        <taxon>Actinomycetota</taxon>
        <taxon>Actinomycetes</taxon>
        <taxon>Propionibacteriales</taxon>
        <taxon>Propionibacteriaceae</taxon>
        <taxon>Microlunatus</taxon>
    </lineage>
</organism>
<dbReference type="SUPFAM" id="SSF54285">
    <property type="entry name" value="MoaD/ThiS"/>
    <property type="match status" value="1"/>
</dbReference>